<organism evidence="7 8">
    <name type="scientific">Candidatus Wallbacteria bacterium HGW-Wallbacteria-1</name>
    <dbReference type="NCBI Taxonomy" id="2013854"/>
    <lineage>
        <taxon>Bacteria</taxon>
        <taxon>Candidatus Walliibacteriota</taxon>
    </lineage>
</organism>
<keyword evidence="4 5" id="KW-0975">Bacterial flagellum</keyword>
<dbReference type="GO" id="GO:0009421">
    <property type="term" value="C:bacterial-type flagellum filament cap"/>
    <property type="evidence" value="ECO:0007669"/>
    <property type="project" value="InterPro"/>
</dbReference>
<keyword evidence="3 5" id="KW-0175">Coiled coil</keyword>
<dbReference type="Pfam" id="PF02465">
    <property type="entry name" value="FliD_N"/>
    <property type="match status" value="1"/>
</dbReference>
<feature type="coiled-coil region" evidence="5">
    <location>
        <begin position="721"/>
        <end position="748"/>
    </location>
</feature>
<feature type="domain" description="NTF2" evidence="6">
    <location>
        <begin position="483"/>
        <end position="631"/>
    </location>
</feature>
<evidence type="ECO:0000256" key="3">
    <source>
        <dbReference type="ARBA" id="ARBA00023054"/>
    </source>
</evidence>
<accession>A0A2N1PUK0</accession>
<proteinExistence type="inferred from homology"/>
<dbReference type="GO" id="GO:0007155">
    <property type="term" value="P:cell adhesion"/>
    <property type="evidence" value="ECO:0007669"/>
    <property type="project" value="InterPro"/>
</dbReference>
<dbReference type="PANTHER" id="PTHR30288:SF0">
    <property type="entry name" value="FLAGELLAR HOOK-ASSOCIATED PROTEIN 2"/>
    <property type="match status" value="1"/>
</dbReference>
<evidence type="ECO:0000313" key="7">
    <source>
        <dbReference type="EMBL" id="PKK91998.1"/>
    </source>
</evidence>
<evidence type="ECO:0000313" key="8">
    <source>
        <dbReference type="Proteomes" id="UP000233256"/>
    </source>
</evidence>
<evidence type="ECO:0000256" key="5">
    <source>
        <dbReference type="RuleBase" id="RU362066"/>
    </source>
</evidence>
<dbReference type="PANTHER" id="PTHR30288">
    <property type="entry name" value="FLAGELLAR CAP/ASSEMBLY PROTEIN FLID"/>
    <property type="match status" value="1"/>
</dbReference>
<comment type="function">
    <text evidence="5">Required for morphogenesis and for the elongation of the flagellar filament by facilitating polymerization of the flagellin monomers at the tip of growing filament. Forms a capping structure, which prevents flagellin subunits (transported through the central channel of the flagellum) from leaking out without polymerization at the distal end.</text>
</comment>
<dbReference type="GO" id="GO:0071973">
    <property type="term" value="P:bacterial-type flagellum-dependent cell motility"/>
    <property type="evidence" value="ECO:0007669"/>
    <property type="project" value="TreeGrafter"/>
</dbReference>
<dbReference type="EMBL" id="PGXC01000001">
    <property type="protein sequence ID" value="PKK91998.1"/>
    <property type="molecule type" value="Genomic_DNA"/>
</dbReference>
<comment type="similarity">
    <text evidence="1 5">Belongs to the FliD family.</text>
</comment>
<dbReference type="GO" id="GO:0009424">
    <property type="term" value="C:bacterial-type flagellum hook"/>
    <property type="evidence" value="ECO:0007669"/>
    <property type="project" value="UniProtKB-UniRule"/>
</dbReference>
<keyword evidence="5" id="KW-0964">Secreted</keyword>
<gene>
    <name evidence="7" type="ORF">CVV64_00865</name>
</gene>
<comment type="subcellular location">
    <subcellularLocation>
        <location evidence="5">Secreted</location>
    </subcellularLocation>
    <subcellularLocation>
        <location evidence="5">Bacterial flagellum</location>
    </subcellularLocation>
</comment>
<protein>
    <recommendedName>
        <fullName evidence="5">Flagellar hook-associated protein 2</fullName>
        <shortName evidence="5">HAP2</shortName>
    </recommendedName>
    <alternativeName>
        <fullName evidence="5">Flagellar cap protein</fullName>
    </alternativeName>
</protein>
<dbReference type="InterPro" id="IPR003481">
    <property type="entry name" value="FliD_N"/>
</dbReference>
<dbReference type="AlphaFoldDB" id="A0A2N1PUK0"/>
<evidence type="ECO:0000259" key="6">
    <source>
        <dbReference type="PROSITE" id="PS50177"/>
    </source>
</evidence>
<dbReference type="InterPro" id="IPR040026">
    <property type="entry name" value="FliD"/>
</dbReference>
<dbReference type="PROSITE" id="PS50177">
    <property type="entry name" value="NTF2_DOMAIN"/>
    <property type="match status" value="1"/>
</dbReference>
<name>A0A2N1PUK0_9BACT</name>
<sequence length="780" mass="83525">MPLFNIGGLGSGLDTNSMVDAYVAAKSYRLDIYKQEQIENTYKQEAYQTVNINLLGMQSMSAQLSSTELYKVFQASSSNESVASVTAGTSASKATYNLEVLQLATSTNVTSNRFTRSSDAVSSGSGIDLSASFAAAGFQQAPSVDGSVTFNMEGGGSKTFNIADYATVQDFLDDVGNSSEIGIKLDYSASEDGFRIRSTTGEAFTLSQTGTTGFFTSASMFPSTSSTGDVTSLGDLDVTKSFAQAGFDDDVDGTVTINGTTFDPLSYGTVQDFMDAVNNSSQAGVTLTYDETADSFTMTSDTPGKGFTLSETGTNGFFKAAKISTLYSTAPDPAKNMESQAAKFLEPVQDSTFRINGVEFTIDASVDSINDTLREINESQAGVTAIYDYSSNTFNFTAKTEGDASISFTQVSGNFLSAIGVSDAADATAGIEKRGLNAEFILNGTTMTRTSNNFELSDLSFTLNGTGKSQVVVSQNTSAVVNMVEGFIEKYNSTLDYLDSVINEQSIKDPKTDEQRKMGMLNSDPLLISIDSDLQSLLGTSVFEFDPVEGVSKSLGSLDEIGISSGGSIDQVVSGHLRLDSSKLVKALIEDPDRVAKMFAKDFVAIQGETPTGAMDGSNKVFQLANDNISLETSQRVQIVLNGTALTQVVDRSRTLNVDEFRMDYRTGSFELGATPVATDSLLVNYAYTVDGGQEMGILARINKLLDNTTEVNTGSIETSVKSLRNSYTEMSERIKSEELRIESYREQMITIFTNLETSISDMNSQADYFASQMGASSSK</sequence>
<dbReference type="InterPro" id="IPR010809">
    <property type="entry name" value="FliD_C"/>
</dbReference>
<reference evidence="7 8" key="1">
    <citation type="journal article" date="2017" name="ISME J.">
        <title>Potential for microbial H2 and metal transformations associated with novel bacteria and archaea in deep terrestrial subsurface sediments.</title>
        <authorList>
            <person name="Hernsdorf A.W."/>
            <person name="Amano Y."/>
            <person name="Miyakawa K."/>
            <person name="Ise K."/>
            <person name="Suzuki Y."/>
            <person name="Anantharaman K."/>
            <person name="Probst A."/>
            <person name="Burstein D."/>
            <person name="Thomas B.C."/>
            <person name="Banfield J.F."/>
        </authorList>
    </citation>
    <scope>NUCLEOTIDE SEQUENCE [LARGE SCALE GENOMIC DNA]</scope>
    <source>
        <strain evidence="7">HGW-Wallbacteria-1</strain>
    </source>
</reference>
<dbReference type="Pfam" id="PF07195">
    <property type="entry name" value="FliD_C"/>
    <property type="match status" value="1"/>
</dbReference>
<comment type="caution">
    <text evidence="7">The sequence shown here is derived from an EMBL/GenBank/DDBJ whole genome shotgun (WGS) entry which is preliminary data.</text>
</comment>
<evidence type="ECO:0000256" key="4">
    <source>
        <dbReference type="ARBA" id="ARBA00023143"/>
    </source>
</evidence>
<dbReference type="InterPro" id="IPR018222">
    <property type="entry name" value="Nuclear_transport_factor_2_euk"/>
</dbReference>
<dbReference type="Proteomes" id="UP000233256">
    <property type="component" value="Unassembled WGS sequence"/>
</dbReference>
<comment type="subunit">
    <text evidence="2 5">Homopentamer.</text>
</comment>
<evidence type="ECO:0000256" key="2">
    <source>
        <dbReference type="ARBA" id="ARBA00011255"/>
    </source>
</evidence>
<evidence type="ECO:0000256" key="1">
    <source>
        <dbReference type="ARBA" id="ARBA00009764"/>
    </source>
</evidence>
<dbReference type="GO" id="GO:0005576">
    <property type="term" value="C:extracellular region"/>
    <property type="evidence" value="ECO:0007669"/>
    <property type="project" value="UniProtKB-SubCell"/>
</dbReference>